<protein>
    <submittedName>
        <fullName evidence="3">Uncharacterized protein</fullName>
    </submittedName>
</protein>
<gene>
    <name evidence="3" type="ORF">Adt_45659</name>
</gene>
<feature type="compositionally biased region" description="Polar residues" evidence="1">
    <location>
        <begin position="61"/>
        <end position="87"/>
    </location>
</feature>
<comment type="caution">
    <text evidence="3">The sequence shown here is derived from an EMBL/GenBank/DDBJ whole genome shotgun (WGS) entry which is preliminary data.</text>
</comment>
<reference evidence="4" key="1">
    <citation type="submission" date="2024-07" db="EMBL/GenBank/DDBJ databases">
        <title>Two chromosome-level genome assemblies of Korean endemic species Abeliophyllum distichum and Forsythia ovata (Oleaceae).</title>
        <authorList>
            <person name="Jang H."/>
        </authorList>
    </citation>
    <scope>NUCLEOTIDE SEQUENCE [LARGE SCALE GENOMIC DNA]</scope>
</reference>
<feature type="region of interest" description="Disordered" evidence="1">
    <location>
        <begin position="36"/>
        <end position="124"/>
    </location>
</feature>
<evidence type="ECO:0000313" key="3">
    <source>
        <dbReference type="EMBL" id="KAL2462239.1"/>
    </source>
</evidence>
<keyword evidence="2" id="KW-0732">Signal</keyword>
<evidence type="ECO:0000313" key="4">
    <source>
        <dbReference type="Proteomes" id="UP001604336"/>
    </source>
</evidence>
<evidence type="ECO:0000256" key="2">
    <source>
        <dbReference type="SAM" id="SignalP"/>
    </source>
</evidence>
<evidence type="ECO:0000256" key="1">
    <source>
        <dbReference type="SAM" id="MobiDB-lite"/>
    </source>
</evidence>
<feature type="signal peptide" evidence="2">
    <location>
        <begin position="1"/>
        <end position="22"/>
    </location>
</feature>
<sequence length="172" mass="18774">MEPYVMRSLLLISLFAFVGTQARNLLDHCNGFKAETNVGRQSKPPPPAPFSSPPHKEVSKFSPNNMLEKPNTNPVSMITSKNKQTLDSAPALRNYVKRGRLPPPPSPELPAYAPPIIEQRSSNPSKLCKETKVATSSISGVTASAPPIIEQCTGDVQEITVQDLPVNNLRLF</sequence>
<feature type="chain" id="PRO_5044860810" evidence="2">
    <location>
        <begin position="23"/>
        <end position="172"/>
    </location>
</feature>
<proteinExistence type="predicted"/>
<dbReference type="EMBL" id="JBFOLK010000014">
    <property type="protein sequence ID" value="KAL2462239.1"/>
    <property type="molecule type" value="Genomic_DNA"/>
</dbReference>
<accession>A0ABD1PF22</accession>
<keyword evidence="4" id="KW-1185">Reference proteome</keyword>
<name>A0ABD1PF22_9LAMI</name>
<organism evidence="3 4">
    <name type="scientific">Abeliophyllum distichum</name>
    <dbReference type="NCBI Taxonomy" id="126358"/>
    <lineage>
        <taxon>Eukaryota</taxon>
        <taxon>Viridiplantae</taxon>
        <taxon>Streptophyta</taxon>
        <taxon>Embryophyta</taxon>
        <taxon>Tracheophyta</taxon>
        <taxon>Spermatophyta</taxon>
        <taxon>Magnoliopsida</taxon>
        <taxon>eudicotyledons</taxon>
        <taxon>Gunneridae</taxon>
        <taxon>Pentapetalae</taxon>
        <taxon>asterids</taxon>
        <taxon>lamiids</taxon>
        <taxon>Lamiales</taxon>
        <taxon>Oleaceae</taxon>
        <taxon>Forsythieae</taxon>
        <taxon>Abeliophyllum</taxon>
    </lineage>
</organism>
<dbReference type="Proteomes" id="UP001604336">
    <property type="component" value="Unassembled WGS sequence"/>
</dbReference>
<dbReference type="AlphaFoldDB" id="A0ABD1PF22"/>
<feature type="compositionally biased region" description="Pro residues" evidence="1">
    <location>
        <begin position="43"/>
        <end position="52"/>
    </location>
</feature>